<dbReference type="Proteomes" id="UP000639338">
    <property type="component" value="Unassembled WGS sequence"/>
</dbReference>
<feature type="compositionally biased region" description="Basic and acidic residues" evidence="1">
    <location>
        <begin position="1"/>
        <end position="15"/>
    </location>
</feature>
<keyword evidence="3" id="KW-1185">Reference proteome</keyword>
<protein>
    <submittedName>
        <fullName evidence="2">Uncharacterized protein</fullName>
    </submittedName>
</protein>
<dbReference type="EMBL" id="JACMRX010000005">
    <property type="protein sequence ID" value="KAF7988478.1"/>
    <property type="molecule type" value="Genomic_DNA"/>
</dbReference>
<proteinExistence type="predicted"/>
<gene>
    <name evidence="2" type="ORF">HCN44_001051</name>
</gene>
<evidence type="ECO:0000313" key="3">
    <source>
        <dbReference type="Proteomes" id="UP000639338"/>
    </source>
</evidence>
<accession>A0A834XLH7</accession>
<sequence length="253" mass="29405">MCKQAEGRQKRREAGNLDPNDPEDILCSLVSLEPLAPACQKNSSYEYTGEYLEKKKKISHRTPLFSLWISECREREKTSKLSFYEQRQIWQKIKAQLESSEFVPGSPSVMSPVDIENPTCSGLTLKTVKDKKKHSFACRLSETQSKILLDYMCKQAKDRQKRREAGNLDPNDPQDILCSLVSLEPLAPACQKNSSYEYTGEYLEMEKKFSHRTPLFSLWISECREREKTSKLSFYEQRQIWQRIKAQLESSEL</sequence>
<feature type="region of interest" description="Disordered" evidence="1">
    <location>
        <begin position="1"/>
        <end position="22"/>
    </location>
</feature>
<comment type="caution">
    <text evidence="2">The sequence shown here is derived from an EMBL/GenBank/DDBJ whole genome shotgun (WGS) entry which is preliminary data.</text>
</comment>
<organism evidence="2 3">
    <name type="scientific">Aphidius gifuensis</name>
    <name type="common">Parasitoid wasp</name>
    <dbReference type="NCBI Taxonomy" id="684658"/>
    <lineage>
        <taxon>Eukaryota</taxon>
        <taxon>Metazoa</taxon>
        <taxon>Ecdysozoa</taxon>
        <taxon>Arthropoda</taxon>
        <taxon>Hexapoda</taxon>
        <taxon>Insecta</taxon>
        <taxon>Pterygota</taxon>
        <taxon>Neoptera</taxon>
        <taxon>Endopterygota</taxon>
        <taxon>Hymenoptera</taxon>
        <taxon>Apocrita</taxon>
        <taxon>Ichneumonoidea</taxon>
        <taxon>Braconidae</taxon>
        <taxon>Aphidiinae</taxon>
        <taxon>Aphidius</taxon>
    </lineage>
</organism>
<dbReference type="AlphaFoldDB" id="A0A834XLH7"/>
<evidence type="ECO:0000256" key="1">
    <source>
        <dbReference type="SAM" id="MobiDB-lite"/>
    </source>
</evidence>
<reference evidence="2 3" key="1">
    <citation type="submission" date="2020-08" db="EMBL/GenBank/DDBJ databases">
        <title>Aphidius gifuensis genome sequencing and assembly.</title>
        <authorList>
            <person name="Du Z."/>
        </authorList>
    </citation>
    <scope>NUCLEOTIDE SEQUENCE [LARGE SCALE GENOMIC DNA]</scope>
    <source>
        <strain evidence="2">YNYX2018</strain>
        <tissue evidence="2">Adults</tissue>
    </source>
</reference>
<evidence type="ECO:0000313" key="2">
    <source>
        <dbReference type="EMBL" id="KAF7988478.1"/>
    </source>
</evidence>
<name>A0A834XLH7_APHGI</name>